<dbReference type="InterPro" id="IPR051044">
    <property type="entry name" value="MAG_DAG_Lipase"/>
</dbReference>
<proteinExistence type="predicted"/>
<dbReference type="Gene3D" id="3.40.50.1820">
    <property type="entry name" value="alpha/beta hydrolase"/>
    <property type="match status" value="1"/>
</dbReference>
<dbReference type="Proteomes" id="UP000323594">
    <property type="component" value="Chromosome"/>
</dbReference>
<dbReference type="Proteomes" id="UP000042527">
    <property type="component" value="Unassembled WGS sequence"/>
</dbReference>
<sequence>MQKATSIITQSDGEKVFLYEWIPDGNFRGVIQLVHGMAEHAGRYAEFAGAAVKNGYAVFAADHRGHGKTAGSKENLGYLADSDGFNRVLEDQREINAMIQQRYPQKPVYLIGHSFGSFISQGYIEKYADTVKACILIGTSGPNPAAGVGKLLADSICAIRGRKKVSSLLQALSFGSFNKGIKNPQTPTDWLSRDANEVAKYNGDPYCGFACTAGFYQDLLGGLRQIHRKEAMAAIPKEFPVLLLAGAADPVGNYGKSVKMLEAIYKGNGMKNVSCVLYEGARHEILNETNKTEAMKDIFQWLNKT</sequence>
<feature type="domain" description="Serine aminopeptidase S33" evidence="1">
    <location>
        <begin position="27"/>
        <end position="290"/>
    </location>
</feature>
<dbReference type="GeneID" id="57754230"/>
<dbReference type="EMBL" id="CDNC01000002">
    <property type="protein sequence ID" value="CEM60690.1"/>
    <property type="molecule type" value="Genomic_DNA"/>
</dbReference>
<dbReference type="EMBL" id="CP042817">
    <property type="protein sequence ID" value="QEJ98965.1"/>
    <property type="molecule type" value="Genomic_DNA"/>
</dbReference>
<organism evidence="2 4">
    <name type="scientific">Treponema phagedenis</name>
    <dbReference type="NCBI Taxonomy" id="162"/>
    <lineage>
        <taxon>Bacteria</taxon>
        <taxon>Pseudomonadati</taxon>
        <taxon>Spirochaetota</taxon>
        <taxon>Spirochaetia</taxon>
        <taxon>Spirochaetales</taxon>
        <taxon>Treponemataceae</taxon>
        <taxon>Treponema</taxon>
    </lineage>
</organism>
<dbReference type="InterPro" id="IPR022742">
    <property type="entry name" value="Hydrolase_4"/>
</dbReference>
<reference evidence="2" key="1">
    <citation type="submission" date="2015-01" db="EMBL/GenBank/DDBJ databases">
        <authorList>
            <person name="Xiang T."/>
            <person name="Song Y."/>
            <person name="Huang L."/>
            <person name="Wang B."/>
            <person name="Wu P."/>
        </authorList>
    </citation>
    <scope>NUCLEOTIDE SEQUENCE [LARGE SCALE GENOMIC DNA]</scope>
    <source>
        <strain evidence="2">V1</strain>
    </source>
</reference>
<evidence type="ECO:0000313" key="3">
    <source>
        <dbReference type="EMBL" id="QEJ98965.1"/>
    </source>
</evidence>
<dbReference type="GO" id="GO:0016787">
    <property type="term" value="F:hydrolase activity"/>
    <property type="evidence" value="ECO:0007669"/>
    <property type="project" value="UniProtKB-KW"/>
</dbReference>
<evidence type="ECO:0000259" key="1">
    <source>
        <dbReference type="Pfam" id="PF12146"/>
    </source>
</evidence>
<keyword evidence="2" id="KW-0378">Hydrolase</keyword>
<evidence type="ECO:0000313" key="5">
    <source>
        <dbReference type="Proteomes" id="UP000323594"/>
    </source>
</evidence>
<reference evidence="4" key="2">
    <citation type="submission" date="2015-01" db="EMBL/GenBank/DDBJ databases">
        <authorList>
            <person name="Manzoor Shahid"/>
            <person name="Zubair Saima"/>
        </authorList>
    </citation>
    <scope>NUCLEOTIDE SEQUENCE [LARGE SCALE GENOMIC DNA]</scope>
    <source>
        <strain evidence="4">V1</strain>
    </source>
</reference>
<dbReference type="SUPFAM" id="SSF53474">
    <property type="entry name" value="alpha/beta-Hydrolases"/>
    <property type="match status" value="1"/>
</dbReference>
<gene>
    <name evidence="3" type="ORF">FUT82_13845</name>
    <name evidence="2" type="ORF">TPHV1_100010</name>
</gene>
<dbReference type="AlphaFoldDB" id="A0A0B7GUP8"/>
<dbReference type="RefSeq" id="WP_004266430.1">
    <property type="nucleotide sequence ID" value="NZ_CDNC01000002.1"/>
</dbReference>
<evidence type="ECO:0000313" key="4">
    <source>
        <dbReference type="Proteomes" id="UP000042527"/>
    </source>
</evidence>
<accession>A0A0B7GUP8</accession>
<keyword evidence="4" id="KW-1185">Reference proteome</keyword>
<dbReference type="OrthoDB" id="9806902at2"/>
<protein>
    <submittedName>
        <fullName evidence="2">Hydrolase, alpha/beta domain protein</fullName>
    </submittedName>
    <submittedName>
        <fullName evidence="3">Lysophospholipase</fullName>
    </submittedName>
</protein>
<dbReference type="Pfam" id="PF12146">
    <property type="entry name" value="Hydrolase_4"/>
    <property type="match status" value="1"/>
</dbReference>
<dbReference type="InterPro" id="IPR029058">
    <property type="entry name" value="AB_hydrolase_fold"/>
</dbReference>
<dbReference type="PANTHER" id="PTHR11614">
    <property type="entry name" value="PHOSPHOLIPASE-RELATED"/>
    <property type="match status" value="1"/>
</dbReference>
<reference evidence="3 5" key="3">
    <citation type="submission" date="2019-08" db="EMBL/GenBank/DDBJ databases">
        <authorList>
            <person name="Kuhnert P."/>
        </authorList>
    </citation>
    <scope>NUCLEOTIDE SEQUENCE [LARGE SCALE GENOMIC DNA]</scope>
    <source>
        <strain evidence="3 5">B36.5</strain>
    </source>
</reference>
<evidence type="ECO:0000313" key="2">
    <source>
        <dbReference type="EMBL" id="CEM60690.1"/>
    </source>
</evidence>
<name>A0A0B7GUP8_TREPH</name>